<feature type="domain" description="Transketolase N-terminal" evidence="1">
    <location>
        <begin position="18"/>
        <end position="49"/>
    </location>
</feature>
<dbReference type="OrthoDB" id="10267175at2759"/>
<sequence>MPELKGYGSAKANGYKTIGHGHPEIEVPGVEVTTPMGSLGQGIANAVGYLRDDILILIYDNNAVTCGGPLDWINSEDVNAKMRVCSRKVLEIGDGSYDV</sequence>
<gene>
    <name evidence="2" type="ORF">A1O5_11927</name>
</gene>
<dbReference type="Proteomes" id="UP000019471">
    <property type="component" value="Unassembled WGS sequence"/>
</dbReference>
<protein>
    <recommendedName>
        <fullName evidence="1">Transketolase N-terminal domain-containing protein</fullName>
    </recommendedName>
</protein>
<dbReference type="EMBL" id="AMGX01000029">
    <property type="protein sequence ID" value="EXJ61369.1"/>
    <property type="molecule type" value="Genomic_DNA"/>
</dbReference>
<dbReference type="eggNOG" id="KOG0523">
    <property type="taxonomic scope" value="Eukaryota"/>
</dbReference>
<dbReference type="InterPro" id="IPR005474">
    <property type="entry name" value="Transketolase_N"/>
</dbReference>
<dbReference type="HOGENOM" id="CLU_2320146_0_0_1"/>
<accession>W9WST0</accession>
<organism evidence="2 3">
    <name type="scientific">Cladophialophora psammophila CBS 110553</name>
    <dbReference type="NCBI Taxonomy" id="1182543"/>
    <lineage>
        <taxon>Eukaryota</taxon>
        <taxon>Fungi</taxon>
        <taxon>Dikarya</taxon>
        <taxon>Ascomycota</taxon>
        <taxon>Pezizomycotina</taxon>
        <taxon>Eurotiomycetes</taxon>
        <taxon>Chaetothyriomycetidae</taxon>
        <taxon>Chaetothyriales</taxon>
        <taxon>Herpotrichiellaceae</taxon>
        <taxon>Cladophialophora</taxon>
    </lineage>
</organism>
<evidence type="ECO:0000313" key="3">
    <source>
        <dbReference type="Proteomes" id="UP000019471"/>
    </source>
</evidence>
<reference evidence="2 3" key="1">
    <citation type="submission" date="2013-03" db="EMBL/GenBank/DDBJ databases">
        <title>The Genome Sequence of Cladophialophora psammophila CBS 110553.</title>
        <authorList>
            <consortium name="The Broad Institute Genomics Platform"/>
            <person name="Cuomo C."/>
            <person name="de Hoog S."/>
            <person name="Gorbushina A."/>
            <person name="Walker B."/>
            <person name="Young S.K."/>
            <person name="Zeng Q."/>
            <person name="Gargeya S."/>
            <person name="Fitzgerald M."/>
            <person name="Haas B."/>
            <person name="Abouelleil A."/>
            <person name="Allen A.W."/>
            <person name="Alvarado L."/>
            <person name="Arachchi H.M."/>
            <person name="Berlin A.M."/>
            <person name="Chapman S.B."/>
            <person name="Gainer-Dewar J."/>
            <person name="Goldberg J."/>
            <person name="Griggs A."/>
            <person name="Gujja S."/>
            <person name="Hansen M."/>
            <person name="Howarth C."/>
            <person name="Imamovic A."/>
            <person name="Ireland A."/>
            <person name="Larimer J."/>
            <person name="McCowan C."/>
            <person name="Murphy C."/>
            <person name="Pearson M."/>
            <person name="Poon T.W."/>
            <person name="Priest M."/>
            <person name="Roberts A."/>
            <person name="Saif S."/>
            <person name="Shea T."/>
            <person name="Sisk P."/>
            <person name="Sykes S."/>
            <person name="Wortman J."/>
            <person name="Nusbaum C."/>
            <person name="Birren B."/>
        </authorList>
    </citation>
    <scope>NUCLEOTIDE SEQUENCE [LARGE SCALE GENOMIC DNA]</scope>
    <source>
        <strain evidence="2 3">CBS 110553</strain>
    </source>
</reference>
<name>W9WST0_9EURO</name>
<dbReference type="RefSeq" id="XP_007750686.1">
    <property type="nucleotide sequence ID" value="XM_007752496.1"/>
</dbReference>
<dbReference type="SUPFAM" id="SSF52518">
    <property type="entry name" value="Thiamin diphosphate-binding fold (THDP-binding)"/>
    <property type="match status" value="1"/>
</dbReference>
<dbReference type="GeneID" id="19196613"/>
<evidence type="ECO:0000313" key="2">
    <source>
        <dbReference type="EMBL" id="EXJ61369.1"/>
    </source>
</evidence>
<evidence type="ECO:0000259" key="1">
    <source>
        <dbReference type="Pfam" id="PF00456"/>
    </source>
</evidence>
<proteinExistence type="predicted"/>
<dbReference type="Pfam" id="PF00456">
    <property type="entry name" value="Transketolase_N"/>
    <property type="match status" value="1"/>
</dbReference>
<dbReference type="AlphaFoldDB" id="W9WST0"/>
<keyword evidence="3" id="KW-1185">Reference proteome</keyword>
<dbReference type="Gene3D" id="3.40.50.970">
    <property type="match status" value="1"/>
</dbReference>
<dbReference type="STRING" id="1182543.W9WST0"/>
<comment type="caution">
    <text evidence="2">The sequence shown here is derived from an EMBL/GenBank/DDBJ whole genome shotgun (WGS) entry which is preliminary data.</text>
</comment>
<dbReference type="InterPro" id="IPR029061">
    <property type="entry name" value="THDP-binding"/>
</dbReference>